<evidence type="ECO:0000313" key="2">
    <source>
        <dbReference type="EMBL" id="CAH1243943.1"/>
    </source>
</evidence>
<dbReference type="PANTHER" id="PTHR33802">
    <property type="entry name" value="SI:CH211-161H7.5-RELATED"/>
    <property type="match status" value="1"/>
</dbReference>
<dbReference type="OrthoDB" id="5586934at2759"/>
<protein>
    <submittedName>
        <fullName evidence="2">Hypp7172 protein</fullName>
    </submittedName>
</protein>
<feature type="transmembrane region" description="Helical" evidence="1">
    <location>
        <begin position="326"/>
        <end position="349"/>
    </location>
</feature>
<keyword evidence="1" id="KW-0812">Transmembrane</keyword>
<sequence>MADPAENIFAHMQPKMEGSLPLVCILSVTHRLMNIDNVLQTWREDRKRKRVMHKPIRAVLIGFALCCYLFTIFINIISSNLGVELDWFQASIGNTTARFQFDFTPAGWVFTLWAVIFFWNLIWHFYALTTICRRYKHEYVYVFPNALPTPFWVAWIINLGLNIGWQFLFDGRHMIPAAVFMALIVISLIVCLATTYFRTCRDGAWMKDNMPGDLYAVRLLCHNGLGIYITFATVLFFLNLGICLIWWGAGANQIDVTTGLFSGLAFLMLVWFVLENFTPLEPYCRYTLTIWPTLIVALTAIFIHRRAPVGGDIPADFWNSNDRNDIYNAVLLGVACLFCLLRFIIVLVLHRRKPIDYGSAEYPEDLEEFQMVNTKRFERQRFSRVA</sequence>
<evidence type="ECO:0000313" key="3">
    <source>
        <dbReference type="Proteomes" id="UP000838412"/>
    </source>
</evidence>
<accession>A0A8J9YYH0</accession>
<dbReference type="AlphaFoldDB" id="A0A8J9YYH0"/>
<name>A0A8J9YYH0_BRALA</name>
<dbReference type="EMBL" id="OV696698">
    <property type="protein sequence ID" value="CAH1243943.1"/>
    <property type="molecule type" value="Genomic_DNA"/>
</dbReference>
<feature type="transmembrane region" description="Helical" evidence="1">
    <location>
        <begin position="139"/>
        <end position="157"/>
    </location>
</feature>
<feature type="transmembrane region" description="Helical" evidence="1">
    <location>
        <begin position="286"/>
        <end position="306"/>
    </location>
</feature>
<evidence type="ECO:0000256" key="1">
    <source>
        <dbReference type="SAM" id="Phobius"/>
    </source>
</evidence>
<feature type="transmembrane region" description="Helical" evidence="1">
    <location>
        <begin position="177"/>
        <end position="197"/>
    </location>
</feature>
<feature type="transmembrane region" description="Helical" evidence="1">
    <location>
        <begin position="56"/>
        <end position="77"/>
    </location>
</feature>
<gene>
    <name evidence="2" type="primary">Hypp7172</name>
    <name evidence="2" type="ORF">BLAG_LOCUS6721</name>
</gene>
<dbReference type="PANTHER" id="PTHR33802:SF1">
    <property type="entry name" value="XK-RELATED PROTEIN"/>
    <property type="match status" value="1"/>
</dbReference>
<reference evidence="2" key="1">
    <citation type="submission" date="2022-01" db="EMBL/GenBank/DDBJ databases">
        <authorList>
            <person name="Braso-Vives M."/>
        </authorList>
    </citation>
    <scope>NUCLEOTIDE SEQUENCE</scope>
</reference>
<keyword evidence="1" id="KW-1133">Transmembrane helix</keyword>
<dbReference type="Proteomes" id="UP000838412">
    <property type="component" value="Chromosome 13"/>
</dbReference>
<feature type="transmembrane region" description="Helical" evidence="1">
    <location>
        <begin position="106"/>
        <end position="127"/>
    </location>
</feature>
<keyword evidence="3" id="KW-1185">Reference proteome</keyword>
<keyword evidence="1" id="KW-0472">Membrane</keyword>
<organism evidence="2 3">
    <name type="scientific">Branchiostoma lanceolatum</name>
    <name type="common">Common lancelet</name>
    <name type="synonym">Amphioxus lanceolatum</name>
    <dbReference type="NCBI Taxonomy" id="7740"/>
    <lineage>
        <taxon>Eukaryota</taxon>
        <taxon>Metazoa</taxon>
        <taxon>Chordata</taxon>
        <taxon>Cephalochordata</taxon>
        <taxon>Leptocardii</taxon>
        <taxon>Amphioxiformes</taxon>
        <taxon>Branchiostomatidae</taxon>
        <taxon>Branchiostoma</taxon>
    </lineage>
</organism>
<feature type="transmembrane region" description="Helical" evidence="1">
    <location>
        <begin position="225"/>
        <end position="248"/>
    </location>
</feature>
<proteinExistence type="predicted"/>
<feature type="transmembrane region" description="Helical" evidence="1">
    <location>
        <begin position="254"/>
        <end position="274"/>
    </location>
</feature>